<dbReference type="EMBL" id="JBHUNA010000018">
    <property type="protein sequence ID" value="MFD2761029.1"/>
    <property type="molecule type" value="Genomic_DNA"/>
</dbReference>
<dbReference type="InterPro" id="IPR036269">
    <property type="entry name" value="Rho_N_sf"/>
</dbReference>
<organism evidence="13 14">
    <name type="scientific">Lentibacillus juripiscarius</name>
    <dbReference type="NCBI Taxonomy" id="257446"/>
    <lineage>
        <taxon>Bacteria</taxon>
        <taxon>Bacillati</taxon>
        <taxon>Bacillota</taxon>
        <taxon>Bacilli</taxon>
        <taxon>Bacillales</taxon>
        <taxon>Bacillaceae</taxon>
        <taxon>Lentibacillus</taxon>
    </lineage>
</organism>
<proteinExistence type="inferred from homology"/>
<dbReference type="Gene3D" id="2.40.50.140">
    <property type="entry name" value="Nucleic acid-binding proteins"/>
    <property type="match status" value="1"/>
</dbReference>
<dbReference type="RefSeq" id="WP_382393098.1">
    <property type="nucleotide sequence ID" value="NZ_JBHUNA010000018.1"/>
</dbReference>
<keyword evidence="14" id="KW-1185">Reference proteome</keyword>
<dbReference type="InterPro" id="IPR027417">
    <property type="entry name" value="P-loop_NTPase"/>
</dbReference>
<evidence type="ECO:0000256" key="10">
    <source>
        <dbReference type="NCBIfam" id="TIGR00767"/>
    </source>
</evidence>
<dbReference type="SMART" id="SM00959">
    <property type="entry name" value="Rho_N"/>
    <property type="match status" value="1"/>
</dbReference>
<evidence type="ECO:0000313" key="14">
    <source>
        <dbReference type="Proteomes" id="UP001597502"/>
    </source>
</evidence>
<dbReference type="Pfam" id="PF00006">
    <property type="entry name" value="ATP-synt_ab"/>
    <property type="match status" value="1"/>
</dbReference>
<sequence length="426" mass="48502">MASLSISHLETLTLKEIYALAREYKVSYYAKLTKRELIFAILKAQAEKDGFLFMDGILEIIPSEGFGFLRPINYSPSAEDIYISASQIRRFDLRNGDKVSGKVRPPKENERYYGLLHVDAVNGEDPETAKERVHFPALTALYPDRFMQLERQPKNLSTRIIDLMTPIGFGQRGLIVAPPKAGKTMLLKEVANSISTNHPDAKLIILLVDERPEEVTDIERSVHGDVDVVSSTFDEVPESHIKVSELVLERAMRLVEHKRDVIVLMDSITRLARAYNLVIPPSGRTLSGGIDPAAFHRPKRFFGAARNIEEGGSFTVLATALVDTGSRMDDVIYEEFKGTGNMELHLDRSLAERRIFPSIDILKSGTRKEELLVSKEHLDKIWAIRKTMQDSHNFLDRFLKRLRGTKNNEEFFQQMDEEMKRKKTKV</sequence>
<dbReference type="Gene3D" id="3.40.50.300">
    <property type="entry name" value="P-loop containing nucleotide triphosphate hydrolases"/>
    <property type="match status" value="1"/>
</dbReference>
<evidence type="ECO:0000256" key="6">
    <source>
        <dbReference type="ARBA" id="ARBA00022884"/>
    </source>
</evidence>
<dbReference type="PROSITE" id="PS51856">
    <property type="entry name" value="RHO_RNA_BD"/>
    <property type="match status" value="1"/>
</dbReference>
<dbReference type="InterPro" id="IPR011112">
    <property type="entry name" value="Rho-like_N"/>
</dbReference>
<dbReference type="InterPro" id="IPR012340">
    <property type="entry name" value="NA-bd_OB-fold"/>
</dbReference>
<accession>A0ABW5V922</accession>
<dbReference type="Pfam" id="PF07497">
    <property type="entry name" value="Rho_RNA_bind"/>
    <property type="match status" value="1"/>
</dbReference>
<evidence type="ECO:0000256" key="2">
    <source>
        <dbReference type="ARBA" id="ARBA00022741"/>
    </source>
</evidence>
<evidence type="ECO:0000256" key="1">
    <source>
        <dbReference type="ARBA" id="ARBA00022472"/>
    </source>
</evidence>
<reference evidence="14" key="1">
    <citation type="journal article" date="2019" name="Int. J. Syst. Evol. Microbiol.">
        <title>The Global Catalogue of Microorganisms (GCM) 10K type strain sequencing project: providing services to taxonomists for standard genome sequencing and annotation.</title>
        <authorList>
            <consortium name="The Broad Institute Genomics Platform"/>
            <consortium name="The Broad Institute Genome Sequencing Center for Infectious Disease"/>
            <person name="Wu L."/>
            <person name="Ma J."/>
        </authorList>
    </citation>
    <scope>NUCLEOTIDE SEQUENCE [LARGE SCALE GENOMIC DNA]</scope>
    <source>
        <strain evidence="14">TISTR 1535</strain>
    </source>
</reference>
<dbReference type="CDD" id="cd01128">
    <property type="entry name" value="rho_factor_C"/>
    <property type="match status" value="1"/>
</dbReference>
<dbReference type="InterPro" id="IPR003593">
    <property type="entry name" value="AAA+_ATPase"/>
</dbReference>
<dbReference type="SUPFAM" id="SSF68912">
    <property type="entry name" value="Rho N-terminal domain-like"/>
    <property type="match status" value="1"/>
</dbReference>
<dbReference type="HAMAP" id="MF_01884">
    <property type="entry name" value="Rho"/>
    <property type="match status" value="1"/>
</dbReference>
<evidence type="ECO:0000259" key="12">
    <source>
        <dbReference type="PROSITE" id="PS51856"/>
    </source>
</evidence>
<dbReference type="CDD" id="cd04459">
    <property type="entry name" value="Rho_CSD"/>
    <property type="match status" value="1"/>
</dbReference>
<dbReference type="SUPFAM" id="SSF52540">
    <property type="entry name" value="P-loop containing nucleoside triphosphate hydrolases"/>
    <property type="match status" value="1"/>
</dbReference>
<evidence type="ECO:0000256" key="8">
    <source>
        <dbReference type="ARBA" id="ARBA00023163"/>
    </source>
</evidence>
<keyword evidence="7 9" id="KW-0805">Transcription regulation</keyword>
<keyword evidence="2 9" id="KW-0547">Nucleotide-binding</keyword>
<evidence type="ECO:0000256" key="3">
    <source>
        <dbReference type="ARBA" id="ARBA00022801"/>
    </source>
</evidence>
<comment type="caution">
    <text evidence="9">Lacks conserved residue(s) required for the propagation of feature annotation.</text>
</comment>
<keyword evidence="4 9" id="KW-0347">Helicase</keyword>
<comment type="similarity">
    <text evidence="9 11">Belongs to the Rho family.</text>
</comment>
<evidence type="ECO:0000256" key="5">
    <source>
        <dbReference type="ARBA" id="ARBA00022840"/>
    </source>
</evidence>
<feature type="domain" description="Rho RNA-BD" evidence="12">
    <location>
        <begin position="51"/>
        <end position="125"/>
    </location>
</feature>
<dbReference type="InterPro" id="IPR011113">
    <property type="entry name" value="Rho_RNA-bd"/>
</dbReference>
<dbReference type="EC" id="3.6.4.-" evidence="9 10"/>
<protein>
    <recommendedName>
        <fullName evidence="9 10">Transcription termination factor Rho</fullName>
        <ecNumber evidence="9 10">3.6.4.-</ecNumber>
    </recommendedName>
    <alternativeName>
        <fullName evidence="9">ATP-dependent helicase Rho</fullName>
    </alternativeName>
</protein>
<comment type="subunit">
    <text evidence="9">Homohexamer. The homohexamer assembles into an open ring structure.</text>
</comment>
<dbReference type="Pfam" id="PF07498">
    <property type="entry name" value="Rho_N"/>
    <property type="match status" value="1"/>
</dbReference>
<dbReference type="NCBIfam" id="NF006886">
    <property type="entry name" value="PRK09376.1"/>
    <property type="match status" value="1"/>
</dbReference>
<evidence type="ECO:0000256" key="7">
    <source>
        <dbReference type="ARBA" id="ARBA00023015"/>
    </source>
</evidence>
<evidence type="ECO:0000256" key="4">
    <source>
        <dbReference type="ARBA" id="ARBA00022806"/>
    </source>
</evidence>
<comment type="function">
    <text evidence="9">Facilitates transcription termination by a mechanism that involves Rho binding to the nascent RNA, activation of Rho's RNA-dependent ATPase activity, and release of the mRNA from the DNA template.</text>
</comment>
<dbReference type="InterPro" id="IPR041703">
    <property type="entry name" value="Rho_factor_ATP-bd"/>
</dbReference>
<dbReference type="Proteomes" id="UP001597502">
    <property type="component" value="Unassembled WGS sequence"/>
</dbReference>
<dbReference type="InterPro" id="IPR000194">
    <property type="entry name" value="ATPase_F1/V1/A1_a/bsu_nucl-bd"/>
</dbReference>
<dbReference type="InterPro" id="IPR004665">
    <property type="entry name" value="Term_rho"/>
</dbReference>
<dbReference type="Gene3D" id="1.10.720.10">
    <property type="match status" value="1"/>
</dbReference>
<evidence type="ECO:0000256" key="9">
    <source>
        <dbReference type="HAMAP-Rule" id="MF_01884"/>
    </source>
</evidence>
<name>A0ABW5V922_9BACI</name>
<keyword evidence="5 9" id="KW-0067">ATP-binding</keyword>
<feature type="binding site" evidence="9">
    <location>
        <position position="211"/>
    </location>
    <ligand>
        <name>ATP</name>
        <dbReference type="ChEBI" id="CHEBI:30616"/>
    </ligand>
</feature>
<gene>
    <name evidence="9 13" type="primary">rho</name>
    <name evidence="13" type="ORF">ACFSUO_08610</name>
</gene>
<keyword evidence="8 9" id="KW-0804">Transcription</keyword>
<dbReference type="SMART" id="SM00382">
    <property type="entry name" value="AAA"/>
    <property type="match status" value="1"/>
</dbReference>
<dbReference type="SMART" id="SM00357">
    <property type="entry name" value="CSP"/>
    <property type="match status" value="1"/>
</dbReference>
<dbReference type="InterPro" id="IPR011129">
    <property type="entry name" value="CSD"/>
</dbReference>
<feature type="binding site" evidence="9">
    <location>
        <begin position="168"/>
        <end position="173"/>
    </location>
    <ligand>
        <name>ATP</name>
        <dbReference type="ChEBI" id="CHEBI:30616"/>
    </ligand>
</feature>
<dbReference type="PANTHER" id="PTHR46425:SF1">
    <property type="entry name" value="TRANSCRIPTION TERMINATION FACTOR RHO"/>
    <property type="match status" value="1"/>
</dbReference>
<dbReference type="NCBIfam" id="TIGR00767">
    <property type="entry name" value="rho"/>
    <property type="match status" value="1"/>
</dbReference>
<dbReference type="SUPFAM" id="SSF50249">
    <property type="entry name" value="Nucleic acid-binding proteins"/>
    <property type="match status" value="1"/>
</dbReference>
<dbReference type="PANTHER" id="PTHR46425">
    <property type="entry name" value="TRANSCRIPTION TERMINATION FACTOR RHO"/>
    <property type="match status" value="1"/>
</dbReference>
<keyword evidence="6 9" id="KW-0694">RNA-binding</keyword>
<keyword evidence="1 9" id="KW-0806">Transcription termination</keyword>
<feature type="binding site" evidence="9">
    <location>
        <begin position="180"/>
        <end position="185"/>
    </location>
    <ligand>
        <name>ATP</name>
        <dbReference type="ChEBI" id="CHEBI:30616"/>
    </ligand>
</feature>
<keyword evidence="3 9" id="KW-0378">Hydrolase</keyword>
<evidence type="ECO:0000313" key="13">
    <source>
        <dbReference type="EMBL" id="MFD2761029.1"/>
    </source>
</evidence>
<comment type="caution">
    <text evidence="13">The sequence shown here is derived from an EMBL/GenBank/DDBJ whole genome shotgun (WGS) entry which is preliminary data.</text>
</comment>
<evidence type="ECO:0000256" key="11">
    <source>
        <dbReference type="PROSITE-ProRule" id="PRU01203"/>
    </source>
</evidence>